<evidence type="ECO:0000256" key="2">
    <source>
        <dbReference type="ARBA" id="ARBA00023125"/>
    </source>
</evidence>
<sequence length="118" mass="13278">YIHAHLYDSDLTPARIAVACRITARYVHYLFSSDRETVARYILRRRLEACSEALLADSQRGRTVTAIAFDHGFNSATHFGRVFRAYFGMTPRDYRARADVAPQPAGGDRAAAEPRRGC</sequence>
<dbReference type="Gene3D" id="1.10.10.60">
    <property type="entry name" value="Homeodomain-like"/>
    <property type="match status" value="1"/>
</dbReference>
<organism evidence="6">
    <name type="scientific">mine drainage metagenome</name>
    <dbReference type="NCBI Taxonomy" id="410659"/>
    <lineage>
        <taxon>unclassified sequences</taxon>
        <taxon>metagenomes</taxon>
        <taxon>ecological metagenomes</taxon>
    </lineage>
</organism>
<keyword evidence="1" id="KW-0805">Transcription regulation</keyword>
<evidence type="ECO:0000256" key="3">
    <source>
        <dbReference type="ARBA" id="ARBA00023163"/>
    </source>
</evidence>
<gene>
    <name evidence="6" type="ORF">B1A_17037</name>
</gene>
<feature type="domain" description="HTH araC/xylS-type" evidence="5">
    <location>
        <begin position="1"/>
        <end position="97"/>
    </location>
</feature>
<dbReference type="GO" id="GO:0003700">
    <property type="term" value="F:DNA-binding transcription factor activity"/>
    <property type="evidence" value="ECO:0007669"/>
    <property type="project" value="InterPro"/>
</dbReference>
<name>T1AB44_9ZZZZ</name>
<reference evidence="6" key="2">
    <citation type="journal article" date="2014" name="ISME J.">
        <title>Microbial stratification in low pH oxic and suboxic macroscopic growths along an acid mine drainage.</title>
        <authorList>
            <person name="Mendez-Garcia C."/>
            <person name="Mesa V."/>
            <person name="Sprenger R.R."/>
            <person name="Richter M."/>
            <person name="Diez M.S."/>
            <person name="Solano J."/>
            <person name="Bargiela R."/>
            <person name="Golyshina O.V."/>
            <person name="Manteca A."/>
            <person name="Ramos J.L."/>
            <person name="Gallego J.R."/>
            <person name="Llorente I."/>
            <person name="Martins Dos Santos V.A."/>
            <person name="Jensen O.N."/>
            <person name="Pelaez A.I."/>
            <person name="Sanchez J."/>
            <person name="Ferrer M."/>
        </authorList>
    </citation>
    <scope>NUCLEOTIDE SEQUENCE</scope>
</reference>
<dbReference type="PANTHER" id="PTHR43280:SF31">
    <property type="entry name" value="TRANSCRIPTIONAL REGULATORY PROTEIN"/>
    <property type="match status" value="1"/>
</dbReference>
<dbReference type="GO" id="GO:0043565">
    <property type="term" value="F:sequence-specific DNA binding"/>
    <property type="evidence" value="ECO:0007669"/>
    <property type="project" value="InterPro"/>
</dbReference>
<feature type="region of interest" description="Disordered" evidence="4">
    <location>
        <begin position="98"/>
        <end position="118"/>
    </location>
</feature>
<accession>T1AB44</accession>
<dbReference type="InterPro" id="IPR018060">
    <property type="entry name" value="HTH_AraC"/>
</dbReference>
<keyword evidence="3" id="KW-0804">Transcription</keyword>
<dbReference type="SUPFAM" id="SSF46689">
    <property type="entry name" value="Homeodomain-like"/>
    <property type="match status" value="1"/>
</dbReference>
<comment type="caution">
    <text evidence="6">The sequence shown here is derived from an EMBL/GenBank/DDBJ whole genome shotgun (WGS) entry which is preliminary data.</text>
</comment>
<protein>
    <submittedName>
        <fullName evidence="6">AraC family transcriptional regulator</fullName>
    </submittedName>
</protein>
<reference evidence="6" key="1">
    <citation type="submission" date="2013-08" db="EMBL/GenBank/DDBJ databases">
        <authorList>
            <person name="Mendez C."/>
            <person name="Richter M."/>
            <person name="Ferrer M."/>
            <person name="Sanchez J."/>
        </authorList>
    </citation>
    <scope>NUCLEOTIDE SEQUENCE</scope>
</reference>
<dbReference type="InterPro" id="IPR009057">
    <property type="entry name" value="Homeodomain-like_sf"/>
</dbReference>
<dbReference type="SMART" id="SM00342">
    <property type="entry name" value="HTH_ARAC"/>
    <property type="match status" value="1"/>
</dbReference>
<evidence type="ECO:0000259" key="5">
    <source>
        <dbReference type="PROSITE" id="PS01124"/>
    </source>
</evidence>
<dbReference type="PANTHER" id="PTHR43280">
    <property type="entry name" value="ARAC-FAMILY TRANSCRIPTIONAL REGULATOR"/>
    <property type="match status" value="1"/>
</dbReference>
<evidence type="ECO:0000256" key="4">
    <source>
        <dbReference type="SAM" id="MobiDB-lite"/>
    </source>
</evidence>
<proteinExistence type="predicted"/>
<feature type="non-terminal residue" evidence="6">
    <location>
        <position position="1"/>
    </location>
</feature>
<dbReference type="EMBL" id="AUZX01012523">
    <property type="protein sequence ID" value="EQD39030.1"/>
    <property type="molecule type" value="Genomic_DNA"/>
</dbReference>
<dbReference type="PRINTS" id="PR00032">
    <property type="entry name" value="HTHARAC"/>
</dbReference>
<dbReference type="Pfam" id="PF12833">
    <property type="entry name" value="HTH_18"/>
    <property type="match status" value="1"/>
</dbReference>
<keyword evidence="2" id="KW-0238">DNA-binding</keyword>
<dbReference type="AlphaFoldDB" id="T1AB44"/>
<evidence type="ECO:0000313" key="6">
    <source>
        <dbReference type="EMBL" id="EQD39030.1"/>
    </source>
</evidence>
<dbReference type="InterPro" id="IPR020449">
    <property type="entry name" value="Tscrpt_reg_AraC-type_HTH"/>
</dbReference>
<evidence type="ECO:0000256" key="1">
    <source>
        <dbReference type="ARBA" id="ARBA00023015"/>
    </source>
</evidence>
<dbReference type="PROSITE" id="PS01124">
    <property type="entry name" value="HTH_ARAC_FAMILY_2"/>
    <property type="match status" value="1"/>
</dbReference>